<protein>
    <submittedName>
        <fullName evidence="2">Uncharacterized protein</fullName>
    </submittedName>
</protein>
<dbReference type="EMBL" id="JANPWB010000014">
    <property type="protein sequence ID" value="KAJ1101365.1"/>
    <property type="molecule type" value="Genomic_DNA"/>
</dbReference>
<keyword evidence="3" id="KW-1185">Reference proteome</keyword>
<feature type="region of interest" description="Disordered" evidence="1">
    <location>
        <begin position="32"/>
        <end position="71"/>
    </location>
</feature>
<evidence type="ECO:0000256" key="1">
    <source>
        <dbReference type="SAM" id="MobiDB-lite"/>
    </source>
</evidence>
<name>A0AAV7MEZ1_PLEWA</name>
<evidence type="ECO:0000313" key="3">
    <source>
        <dbReference type="Proteomes" id="UP001066276"/>
    </source>
</evidence>
<accession>A0AAV7MEZ1</accession>
<feature type="compositionally biased region" description="Polar residues" evidence="1">
    <location>
        <begin position="32"/>
        <end position="46"/>
    </location>
</feature>
<evidence type="ECO:0000313" key="2">
    <source>
        <dbReference type="EMBL" id="KAJ1101365.1"/>
    </source>
</evidence>
<proteinExistence type="predicted"/>
<dbReference type="AlphaFoldDB" id="A0AAV7MEZ1"/>
<comment type="caution">
    <text evidence="2">The sequence shown here is derived from an EMBL/GenBank/DDBJ whole genome shotgun (WGS) entry which is preliminary data.</text>
</comment>
<dbReference type="Proteomes" id="UP001066276">
    <property type="component" value="Chromosome 10"/>
</dbReference>
<reference evidence="2" key="1">
    <citation type="journal article" date="2022" name="bioRxiv">
        <title>Sequencing and chromosome-scale assembly of the giantPleurodeles waltlgenome.</title>
        <authorList>
            <person name="Brown T."/>
            <person name="Elewa A."/>
            <person name="Iarovenko S."/>
            <person name="Subramanian E."/>
            <person name="Araus A.J."/>
            <person name="Petzold A."/>
            <person name="Susuki M."/>
            <person name="Suzuki K.-i.T."/>
            <person name="Hayashi T."/>
            <person name="Toyoda A."/>
            <person name="Oliveira C."/>
            <person name="Osipova E."/>
            <person name="Leigh N.D."/>
            <person name="Simon A."/>
            <person name="Yun M.H."/>
        </authorList>
    </citation>
    <scope>NUCLEOTIDE SEQUENCE</scope>
    <source>
        <strain evidence="2">20211129_DDA</strain>
        <tissue evidence="2">Liver</tissue>
    </source>
</reference>
<sequence>MQKSRKRLFDDDDTEEDELLNHVVETYLPSNMRQQNRSGSNESGVNNIIPAISLTSESAMGDLGHESSDAE</sequence>
<organism evidence="2 3">
    <name type="scientific">Pleurodeles waltl</name>
    <name type="common">Iberian ribbed newt</name>
    <dbReference type="NCBI Taxonomy" id="8319"/>
    <lineage>
        <taxon>Eukaryota</taxon>
        <taxon>Metazoa</taxon>
        <taxon>Chordata</taxon>
        <taxon>Craniata</taxon>
        <taxon>Vertebrata</taxon>
        <taxon>Euteleostomi</taxon>
        <taxon>Amphibia</taxon>
        <taxon>Batrachia</taxon>
        <taxon>Caudata</taxon>
        <taxon>Salamandroidea</taxon>
        <taxon>Salamandridae</taxon>
        <taxon>Pleurodelinae</taxon>
        <taxon>Pleurodeles</taxon>
    </lineage>
</organism>
<gene>
    <name evidence="2" type="ORF">NDU88_006433</name>
</gene>